<evidence type="ECO:0000313" key="18">
    <source>
        <dbReference type="EMBL" id="BBD20520.1"/>
    </source>
</evidence>
<evidence type="ECO:0000256" key="5">
    <source>
        <dbReference type="ARBA" id="ARBA00022448"/>
    </source>
</evidence>
<dbReference type="PANTHER" id="PTHR11434:SF0">
    <property type="entry name" value="NADH-UBIQUINONE OXIDOREDUCTASE CHAIN 4L"/>
    <property type="match status" value="1"/>
</dbReference>
<evidence type="ECO:0000256" key="8">
    <source>
        <dbReference type="ARBA" id="ARBA00022967"/>
    </source>
</evidence>
<reference evidence="18" key="1">
    <citation type="journal article" date="2018" name="PeerJ">
        <title>Characterization of five complete Cyrtodactylus mitogenome structures reveals low structural diversity and conservation of repeated sequences in the lineage.</title>
        <authorList>
            <person name="Areesirisuk P."/>
            <person name="Muangmai N."/>
            <person name="Kunya K."/>
            <person name="Singchat W."/>
            <person name="Sillapaprayoon S."/>
            <person name="Lapbenjakul S."/>
            <person name="Thapana W."/>
            <person name="Kantachumpoo A."/>
            <person name="Baicharoen S."/>
            <person name="Rerkamnuaychoke B."/>
            <person name="Peyachoknagul S."/>
            <person name="Han K."/>
            <person name="Srikulnath K."/>
        </authorList>
    </citation>
    <scope>NUCLEOTIDE SEQUENCE</scope>
</reference>
<keyword evidence="5 17" id="KW-0813">Transport</keyword>
<keyword evidence="9 17" id="KW-0249">Electron transport</keyword>
<dbReference type="GO" id="GO:0042773">
    <property type="term" value="P:ATP synthesis coupled electron transport"/>
    <property type="evidence" value="ECO:0007669"/>
    <property type="project" value="UniProtKB-UniRule"/>
</dbReference>
<keyword evidence="7 17" id="KW-0812">Transmembrane</keyword>
<evidence type="ECO:0000256" key="3">
    <source>
        <dbReference type="ARBA" id="ARBA00012944"/>
    </source>
</evidence>
<evidence type="ECO:0000256" key="11">
    <source>
        <dbReference type="ARBA" id="ARBA00023027"/>
    </source>
</evidence>
<evidence type="ECO:0000256" key="13">
    <source>
        <dbReference type="ARBA" id="ARBA00023128"/>
    </source>
</evidence>
<proteinExistence type="inferred from homology"/>
<dbReference type="GO" id="GO:0016651">
    <property type="term" value="F:oxidoreductase activity, acting on NAD(P)H"/>
    <property type="evidence" value="ECO:0007669"/>
    <property type="project" value="InterPro"/>
</dbReference>
<comment type="function">
    <text evidence="15">Core subunit of the mitochondrial membrane respiratory chain NADH dehydrogenase (Complex I) which catalyzes electron transfer from NADH through the respiratory chain, using ubiquinone as an electron acceptor. Part of the enzyme membrane arm which is embedded in the lipid bilayer and involved in proton translocation.</text>
</comment>
<dbReference type="EMBL" id="AP018118">
    <property type="protein sequence ID" value="BBD20520.1"/>
    <property type="molecule type" value="Genomic_DNA"/>
</dbReference>
<keyword evidence="14 17" id="KW-0472">Membrane</keyword>
<dbReference type="EC" id="7.1.1.2" evidence="3 17"/>
<organism evidence="18">
    <name type="scientific">Cyrtodactylus tigroides</name>
    <dbReference type="NCBI Taxonomy" id="1234048"/>
    <lineage>
        <taxon>Eukaryota</taxon>
        <taxon>Metazoa</taxon>
        <taxon>Chordata</taxon>
        <taxon>Craniata</taxon>
        <taxon>Vertebrata</taxon>
        <taxon>Euteleostomi</taxon>
        <taxon>Lepidosauria</taxon>
        <taxon>Squamata</taxon>
        <taxon>Bifurcata</taxon>
        <taxon>Gekkota</taxon>
        <taxon>Gekkonidae</taxon>
        <taxon>Gekkoninae</taxon>
        <taxon>Cyrtodactylus</taxon>
    </lineage>
</organism>
<dbReference type="PANTHER" id="PTHR11434">
    <property type="entry name" value="NADH-UBIQUINONE OXIDOREDUCTASE SUBUNIT ND4L"/>
    <property type="match status" value="1"/>
</dbReference>
<evidence type="ECO:0000256" key="16">
    <source>
        <dbReference type="ARBA" id="ARBA00048769"/>
    </source>
</evidence>
<dbReference type="InterPro" id="IPR001133">
    <property type="entry name" value="NADH_UbQ_OxRdtase_chain4L/K"/>
</dbReference>
<sequence>MALAHFTLTLAFATGLTGLTLHRKHLVSALLCLEALLLALFLSLALTTQTTTNPNTAMQPVILLALAACEAGAGLGLLVATARTHASSHMKNLALLTC</sequence>
<evidence type="ECO:0000256" key="4">
    <source>
        <dbReference type="ARBA" id="ARBA00016612"/>
    </source>
</evidence>
<evidence type="ECO:0000256" key="7">
    <source>
        <dbReference type="ARBA" id="ARBA00022692"/>
    </source>
</evidence>
<keyword evidence="11 17" id="KW-0520">NAD</keyword>
<keyword evidence="17" id="KW-0999">Mitochondrion inner membrane</keyword>
<dbReference type="InterPro" id="IPR039428">
    <property type="entry name" value="NUOK/Mnh_C1-like"/>
</dbReference>
<keyword evidence="13 17" id="KW-0496">Mitochondrion</keyword>
<evidence type="ECO:0000256" key="6">
    <source>
        <dbReference type="ARBA" id="ARBA00022660"/>
    </source>
</evidence>
<feature type="transmembrane region" description="Helical" evidence="17">
    <location>
        <begin position="60"/>
        <end position="82"/>
    </location>
</feature>
<evidence type="ECO:0000256" key="15">
    <source>
        <dbReference type="ARBA" id="ARBA00043911"/>
    </source>
</evidence>
<dbReference type="GO" id="GO:0008137">
    <property type="term" value="F:NADH dehydrogenase (ubiquinone) activity"/>
    <property type="evidence" value="ECO:0007669"/>
    <property type="project" value="UniProtKB-EC"/>
</dbReference>
<feature type="transmembrane region" description="Helical" evidence="17">
    <location>
        <begin position="28"/>
        <end position="48"/>
    </location>
</feature>
<evidence type="ECO:0000256" key="2">
    <source>
        <dbReference type="ARBA" id="ARBA00010519"/>
    </source>
</evidence>
<evidence type="ECO:0000256" key="10">
    <source>
        <dbReference type="ARBA" id="ARBA00022989"/>
    </source>
</evidence>
<dbReference type="GO" id="GO:0005743">
    <property type="term" value="C:mitochondrial inner membrane"/>
    <property type="evidence" value="ECO:0007669"/>
    <property type="project" value="UniProtKB-SubCell"/>
</dbReference>
<comment type="catalytic activity">
    <reaction evidence="16">
        <text>a ubiquinone + NADH + 5 H(+)(in) = a ubiquinol + NAD(+) + 4 H(+)(out)</text>
        <dbReference type="Rhea" id="RHEA:29091"/>
        <dbReference type="Rhea" id="RHEA-COMP:9565"/>
        <dbReference type="Rhea" id="RHEA-COMP:9566"/>
        <dbReference type="ChEBI" id="CHEBI:15378"/>
        <dbReference type="ChEBI" id="CHEBI:16389"/>
        <dbReference type="ChEBI" id="CHEBI:17976"/>
        <dbReference type="ChEBI" id="CHEBI:57540"/>
        <dbReference type="ChEBI" id="CHEBI:57945"/>
        <dbReference type="EC" id="7.1.1.2"/>
    </reaction>
    <physiologicalReaction direction="left-to-right" evidence="16">
        <dbReference type="Rhea" id="RHEA:29092"/>
    </physiologicalReaction>
</comment>
<comment type="subcellular location">
    <subcellularLocation>
        <location evidence="17">Mitochondrion inner membrane</location>
        <topology evidence="17">Multi-pass membrane protein</topology>
    </subcellularLocation>
    <subcellularLocation>
        <location evidence="1">Mitochondrion membrane</location>
        <topology evidence="1">Multi-pass membrane protein</topology>
    </subcellularLocation>
</comment>
<gene>
    <name evidence="18" type="primary">ND4L</name>
</gene>
<dbReference type="Gene3D" id="1.10.287.3510">
    <property type="match status" value="1"/>
</dbReference>
<geneLocation type="mitochondrion" evidence="18"/>
<evidence type="ECO:0000256" key="1">
    <source>
        <dbReference type="ARBA" id="ARBA00004225"/>
    </source>
</evidence>
<dbReference type="GO" id="GO:0030964">
    <property type="term" value="C:NADH dehydrogenase complex"/>
    <property type="evidence" value="ECO:0007669"/>
    <property type="project" value="TreeGrafter"/>
</dbReference>
<keyword evidence="6 17" id="KW-0679">Respiratory chain</keyword>
<accession>A0A3G9DSK2</accession>
<evidence type="ECO:0000256" key="17">
    <source>
        <dbReference type="RuleBase" id="RU004419"/>
    </source>
</evidence>
<dbReference type="AlphaFoldDB" id="A0A3G9DSK2"/>
<evidence type="ECO:0000256" key="14">
    <source>
        <dbReference type="ARBA" id="ARBA00023136"/>
    </source>
</evidence>
<evidence type="ECO:0000256" key="12">
    <source>
        <dbReference type="ARBA" id="ARBA00023075"/>
    </source>
</evidence>
<keyword evidence="12 17" id="KW-0830">Ubiquinone</keyword>
<evidence type="ECO:0000256" key="9">
    <source>
        <dbReference type="ARBA" id="ARBA00022982"/>
    </source>
</evidence>
<keyword evidence="10 17" id="KW-1133">Transmembrane helix</keyword>
<keyword evidence="8 17" id="KW-1278">Translocase</keyword>
<comment type="similarity">
    <text evidence="2 17">Belongs to the complex I subunit 4L family.</text>
</comment>
<name>A0A3G9DSK2_9SAUR</name>
<dbReference type="Pfam" id="PF00420">
    <property type="entry name" value="Oxidored_q2"/>
    <property type="match status" value="1"/>
</dbReference>
<protein>
    <recommendedName>
        <fullName evidence="4 17">NADH-ubiquinone oxidoreductase chain 4L</fullName>
        <ecNumber evidence="3 17">7.1.1.2</ecNumber>
    </recommendedName>
</protein>